<comment type="catalytic activity">
    <reaction evidence="8">
        <text>L-seryl-[protein] + ATP = O-phospho-L-seryl-[protein] + ADP + H(+)</text>
        <dbReference type="Rhea" id="RHEA:17989"/>
        <dbReference type="Rhea" id="RHEA-COMP:9863"/>
        <dbReference type="Rhea" id="RHEA-COMP:11604"/>
        <dbReference type="ChEBI" id="CHEBI:15378"/>
        <dbReference type="ChEBI" id="CHEBI:29999"/>
        <dbReference type="ChEBI" id="CHEBI:30616"/>
        <dbReference type="ChEBI" id="CHEBI:83421"/>
        <dbReference type="ChEBI" id="CHEBI:456216"/>
        <dbReference type="EC" id="2.7.11.1"/>
    </reaction>
</comment>
<evidence type="ECO:0000256" key="6">
    <source>
        <dbReference type="ARBA" id="ARBA00022840"/>
    </source>
</evidence>
<evidence type="ECO:0000256" key="5">
    <source>
        <dbReference type="ARBA" id="ARBA00022777"/>
    </source>
</evidence>
<dbReference type="EC" id="2.7.11.1" evidence="1"/>
<dbReference type="SUPFAM" id="SSF56112">
    <property type="entry name" value="Protein kinase-like (PK-like)"/>
    <property type="match status" value="1"/>
</dbReference>
<dbReference type="GO" id="GO:0005524">
    <property type="term" value="F:ATP binding"/>
    <property type="evidence" value="ECO:0007669"/>
    <property type="project" value="UniProtKB-UniRule"/>
</dbReference>
<evidence type="ECO:0000256" key="8">
    <source>
        <dbReference type="ARBA" id="ARBA00048679"/>
    </source>
</evidence>
<dbReference type="GO" id="GO:0030447">
    <property type="term" value="P:filamentous growth"/>
    <property type="evidence" value="ECO:0007669"/>
    <property type="project" value="UniProtKB-ARBA"/>
</dbReference>
<evidence type="ECO:0000313" key="12">
    <source>
        <dbReference type="Proteomes" id="UP000697127"/>
    </source>
</evidence>
<dbReference type="PROSITE" id="PS50011">
    <property type="entry name" value="PROTEIN_KINASE_DOM"/>
    <property type="match status" value="1"/>
</dbReference>
<evidence type="ECO:0000256" key="7">
    <source>
        <dbReference type="ARBA" id="ARBA00047899"/>
    </source>
</evidence>
<dbReference type="InterPro" id="IPR011009">
    <property type="entry name" value="Kinase-like_dom_sf"/>
</dbReference>
<name>A0A9P6WJF8_9ASCO</name>
<sequence>MIKSFESSSLQDFKPQSIIGYGKFSTVITANFKNSSNLIAIKIITKLHKNNNINNIIPISTSSTNYDTEINIIKKIFYYNHPNLLNYYIIFNTTKTIYIIQEFSSIGELNPSNFKYVSSSSNLSIEDSMLLKLIDILSAIQFLHSLNIIHRDIKPSNFLIFNNGLVKLTDFDTCYILTNDQFIDKSQLYSKLIGTPLFLPPELLTHSTSKISINDDDNQKEESNSKLNKKSKFNLSKKSDFLKLFQKSSSNSSIDSYNPFKLDLWSLGVTLHYLFYSSYPFYADNEFTLLHKIATSNPEIPNLINLSFKINSNFKLIKIINNLLIKLPFKRWSINNIINELNLNNLNNYKLKSFNPNNLNKSPILIKFSSLKDLSISNLTNQPIDEDFNSNFTSNLNSNSTQQFKFQLPIFMSPKDIKYSHLGNNSKLFNSNEQNLLNSINDSNLSSSSLPLNNNNNIINNINNNKTDNNDDLKIENSEDWETGNNYIKIMKKLESENNNDNDNNNNNNLQIELDKRSSIHTLPANLNLKSIKNNGLKHSEIINFKKFIKDKENGNDKDVKKKLINKPSYNAIDKQLANDYRLYTMDDYFDNL</sequence>
<keyword evidence="2" id="KW-0723">Serine/threonine-protein kinase</keyword>
<keyword evidence="3" id="KW-0808">Transferase</keyword>
<dbReference type="InterPro" id="IPR050236">
    <property type="entry name" value="Ser_Thr_kinase_AGC"/>
</dbReference>
<keyword evidence="4 9" id="KW-0547">Nucleotide-binding</keyword>
<dbReference type="SMART" id="SM00220">
    <property type="entry name" value="S_TKc"/>
    <property type="match status" value="1"/>
</dbReference>
<dbReference type="PROSITE" id="PS00107">
    <property type="entry name" value="PROTEIN_KINASE_ATP"/>
    <property type="match status" value="1"/>
</dbReference>
<dbReference type="EMBL" id="PUHW01000172">
    <property type="protein sequence ID" value="KAG0688210.1"/>
    <property type="molecule type" value="Genomic_DNA"/>
</dbReference>
<evidence type="ECO:0000256" key="2">
    <source>
        <dbReference type="ARBA" id="ARBA00022527"/>
    </source>
</evidence>
<protein>
    <recommendedName>
        <fullName evidence="1">non-specific serine/threonine protein kinase</fullName>
        <ecNumber evidence="1">2.7.11.1</ecNumber>
    </recommendedName>
</protein>
<keyword evidence="5" id="KW-0418">Kinase</keyword>
<keyword evidence="12" id="KW-1185">Reference proteome</keyword>
<feature type="binding site" evidence="9">
    <location>
        <position position="42"/>
    </location>
    <ligand>
        <name>ATP</name>
        <dbReference type="ChEBI" id="CHEBI:30616"/>
    </ligand>
</feature>
<reference evidence="11" key="1">
    <citation type="submission" date="2020-11" db="EMBL/GenBank/DDBJ databases">
        <title>Kefir isolates.</title>
        <authorList>
            <person name="Marcisauskas S."/>
            <person name="Kim Y."/>
            <person name="Blasche S."/>
        </authorList>
    </citation>
    <scope>NUCLEOTIDE SEQUENCE</scope>
    <source>
        <strain evidence="11">Olga-1</strain>
    </source>
</reference>
<keyword evidence="6 9" id="KW-0067">ATP-binding</keyword>
<proteinExistence type="predicted"/>
<evidence type="ECO:0000259" key="10">
    <source>
        <dbReference type="PROSITE" id="PS50011"/>
    </source>
</evidence>
<dbReference type="PROSITE" id="PS00108">
    <property type="entry name" value="PROTEIN_KINASE_ST"/>
    <property type="match status" value="1"/>
</dbReference>
<gene>
    <name evidence="11" type="ORF">C6P40_001286</name>
</gene>
<evidence type="ECO:0000256" key="9">
    <source>
        <dbReference type="PROSITE-ProRule" id="PRU10141"/>
    </source>
</evidence>
<dbReference type="Pfam" id="PF00069">
    <property type="entry name" value="Pkinase"/>
    <property type="match status" value="1"/>
</dbReference>
<comment type="catalytic activity">
    <reaction evidence="7">
        <text>L-threonyl-[protein] + ATP = O-phospho-L-threonyl-[protein] + ADP + H(+)</text>
        <dbReference type="Rhea" id="RHEA:46608"/>
        <dbReference type="Rhea" id="RHEA-COMP:11060"/>
        <dbReference type="Rhea" id="RHEA-COMP:11605"/>
        <dbReference type="ChEBI" id="CHEBI:15378"/>
        <dbReference type="ChEBI" id="CHEBI:30013"/>
        <dbReference type="ChEBI" id="CHEBI:30616"/>
        <dbReference type="ChEBI" id="CHEBI:61977"/>
        <dbReference type="ChEBI" id="CHEBI:456216"/>
        <dbReference type="EC" id="2.7.11.1"/>
    </reaction>
</comment>
<dbReference type="OrthoDB" id="68483at2759"/>
<dbReference type="PANTHER" id="PTHR24356">
    <property type="entry name" value="SERINE/THREONINE-PROTEIN KINASE"/>
    <property type="match status" value="1"/>
</dbReference>
<evidence type="ECO:0000256" key="1">
    <source>
        <dbReference type="ARBA" id="ARBA00012513"/>
    </source>
</evidence>
<dbReference type="Proteomes" id="UP000697127">
    <property type="component" value="Unassembled WGS sequence"/>
</dbReference>
<dbReference type="InterPro" id="IPR008271">
    <property type="entry name" value="Ser/Thr_kinase_AS"/>
</dbReference>
<dbReference type="GO" id="GO:0004674">
    <property type="term" value="F:protein serine/threonine kinase activity"/>
    <property type="evidence" value="ECO:0007669"/>
    <property type="project" value="UniProtKB-KW"/>
</dbReference>
<dbReference type="InterPro" id="IPR000719">
    <property type="entry name" value="Prot_kinase_dom"/>
</dbReference>
<evidence type="ECO:0000256" key="4">
    <source>
        <dbReference type="ARBA" id="ARBA00022741"/>
    </source>
</evidence>
<dbReference type="AlphaFoldDB" id="A0A9P6WJF8"/>
<dbReference type="Gene3D" id="1.10.510.10">
    <property type="entry name" value="Transferase(Phosphotransferase) domain 1"/>
    <property type="match status" value="2"/>
</dbReference>
<evidence type="ECO:0000256" key="3">
    <source>
        <dbReference type="ARBA" id="ARBA00022679"/>
    </source>
</evidence>
<evidence type="ECO:0000313" key="11">
    <source>
        <dbReference type="EMBL" id="KAG0688210.1"/>
    </source>
</evidence>
<comment type="caution">
    <text evidence="11">The sequence shown here is derived from an EMBL/GenBank/DDBJ whole genome shotgun (WGS) entry which is preliminary data.</text>
</comment>
<accession>A0A9P6WJF8</accession>
<organism evidence="11 12">
    <name type="scientific">Pichia californica</name>
    <dbReference type="NCBI Taxonomy" id="460514"/>
    <lineage>
        <taxon>Eukaryota</taxon>
        <taxon>Fungi</taxon>
        <taxon>Dikarya</taxon>
        <taxon>Ascomycota</taxon>
        <taxon>Saccharomycotina</taxon>
        <taxon>Pichiomycetes</taxon>
        <taxon>Pichiales</taxon>
        <taxon>Pichiaceae</taxon>
        <taxon>Pichia</taxon>
    </lineage>
</organism>
<feature type="domain" description="Protein kinase" evidence="10">
    <location>
        <begin position="13"/>
        <end position="343"/>
    </location>
</feature>
<dbReference type="InterPro" id="IPR017441">
    <property type="entry name" value="Protein_kinase_ATP_BS"/>
</dbReference>